<name>A0AAJ1RCW9_9LACO</name>
<reference evidence="1" key="1">
    <citation type="submission" date="2019-01" db="EMBL/GenBank/DDBJ databases">
        <title>Oenococcus sicerae UCMA17102.</title>
        <authorList>
            <person name="Cousin F.J."/>
            <person name="Le Guellec R."/>
            <person name="Cretenet M."/>
        </authorList>
    </citation>
    <scope>NUCLEOTIDE SEQUENCE</scope>
    <source>
        <strain evidence="1">UCMA17102</strain>
    </source>
</reference>
<protein>
    <submittedName>
        <fullName evidence="1">Uncharacterized protein</fullName>
    </submittedName>
</protein>
<accession>A0AAJ1RCW9</accession>
<dbReference type="RefSeq" id="WP_301711312.1">
    <property type="nucleotide sequence ID" value="NZ_SDWY01000003.1"/>
</dbReference>
<dbReference type="Proteomes" id="UP001167919">
    <property type="component" value="Unassembled WGS sequence"/>
</dbReference>
<evidence type="ECO:0000313" key="2">
    <source>
        <dbReference type="Proteomes" id="UP001167919"/>
    </source>
</evidence>
<evidence type="ECO:0000313" key="1">
    <source>
        <dbReference type="EMBL" id="MDN6900660.1"/>
    </source>
</evidence>
<sequence>MALALEKEFRLLQAFAQNDTLSASFLTSNKKEVLHLKELGLLSGQPAYGGNGIAYWNDADITAKGQKALRHLQAYKFLQEMSDQAWQHTMSLNSDQLKLFNFLKRNNLIIFSGKITPTMDGDNIASFNQAEILDYGYDLLDLFDVEDIEDFFKNSRSNGGSSVNVNIQGDGNLNGINQIGGNDNSQTNSAPVENHIHINQAQRDSLHDVSDFIKEMSENDAKQLKIVLQSIKDDGSWNSDISQEESFLERHPNLQKGINVLLDIMKESGKAVAISYLSQHFPVIFGFLRGI</sequence>
<dbReference type="EMBL" id="SDWY01000003">
    <property type="protein sequence ID" value="MDN6900660.1"/>
    <property type="molecule type" value="Genomic_DNA"/>
</dbReference>
<gene>
    <name evidence="1" type="ORF">EVC35_06535</name>
</gene>
<proteinExistence type="predicted"/>
<organism evidence="1 2">
    <name type="scientific">Oenococcus sicerae</name>
    <dbReference type="NCBI Taxonomy" id="2203724"/>
    <lineage>
        <taxon>Bacteria</taxon>
        <taxon>Bacillati</taxon>
        <taxon>Bacillota</taxon>
        <taxon>Bacilli</taxon>
        <taxon>Lactobacillales</taxon>
        <taxon>Lactobacillaceae</taxon>
        <taxon>Oenococcus</taxon>
    </lineage>
</organism>
<comment type="caution">
    <text evidence="1">The sequence shown here is derived from an EMBL/GenBank/DDBJ whole genome shotgun (WGS) entry which is preliminary data.</text>
</comment>
<dbReference type="AlphaFoldDB" id="A0AAJ1RCW9"/>